<name>A0ABS2Q1S6_9BACL</name>
<dbReference type="InterPro" id="IPR029039">
    <property type="entry name" value="Flavoprotein-like_sf"/>
</dbReference>
<comment type="caution">
    <text evidence="8">The sequence shown here is derived from an EMBL/GenBank/DDBJ whole genome shotgun (WGS) entry which is preliminary data.</text>
</comment>
<comment type="similarity">
    <text evidence="6">Belongs to the azoreductase type 1 family.</text>
</comment>
<evidence type="ECO:0000256" key="3">
    <source>
        <dbReference type="ARBA" id="ARBA00023002"/>
    </source>
</evidence>
<evidence type="ECO:0000256" key="1">
    <source>
        <dbReference type="ARBA" id="ARBA00022630"/>
    </source>
</evidence>
<evidence type="ECO:0000256" key="6">
    <source>
        <dbReference type="HAMAP-Rule" id="MF_01216"/>
    </source>
</evidence>
<dbReference type="PANTHER" id="PTHR43741:SF7">
    <property type="entry name" value="FMN-DEPENDENT NADH:QUINONE OXIDOREDUCTASE"/>
    <property type="match status" value="1"/>
</dbReference>
<evidence type="ECO:0000256" key="2">
    <source>
        <dbReference type="ARBA" id="ARBA00022643"/>
    </source>
</evidence>
<dbReference type="PANTHER" id="PTHR43741">
    <property type="entry name" value="FMN-DEPENDENT NADH-AZOREDUCTASE 1"/>
    <property type="match status" value="1"/>
</dbReference>
<evidence type="ECO:0000259" key="7">
    <source>
        <dbReference type="Pfam" id="PF02525"/>
    </source>
</evidence>
<dbReference type="SUPFAM" id="SSF52218">
    <property type="entry name" value="Flavoproteins"/>
    <property type="match status" value="1"/>
</dbReference>
<dbReference type="HAMAP" id="MF_01216">
    <property type="entry name" value="Azoreductase_type1"/>
    <property type="match status" value="1"/>
</dbReference>
<dbReference type="InterPro" id="IPR023048">
    <property type="entry name" value="NADH:quinone_OxRdtase_FMN_depd"/>
</dbReference>
<comment type="catalytic activity">
    <reaction evidence="5">
        <text>N,N-dimethyl-1,4-phenylenediamine + anthranilate + 2 NAD(+) = 2-(4-dimethylaminophenyl)diazenylbenzoate + 2 NADH + 2 H(+)</text>
        <dbReference type="Rhea" id="RHEA:55872"/>
        <dbReference type="ChEBI" id="CHEBI:15378"/>
        <dbReference type="ChEBI" id="CHEBI:15783"/>
        <dbReference type="ChEBI" id="CHEBI:16567"/>
        <dbReference type="ChEBI" id="CHEBI:57540"/>
        <dbReference type="ChEBI" id="CHEBI:57945"/>
        <dbReference type="ChEBI" id="CHEBI:71579"/>
        <dbReference type="EC" id="1.7.1.17"/>
    </reaction>
    <physiologicalReaction direction="right-to-left" evidence="5">
        <dbReference type="Rhea" id="RHEA:55874"/>
    </physiologicalReaction>
</comment>
<keyword evidence="1 6" id="KW-0285">Flavoprotein</keyword>
<feature type="binding site" evidence="6">
    <location>
        <begin position="143"/>
        <end position="146"/>
    </location>
    <ligand>
        <name>FMN</name>
        <dbReference type="ChEBI" id="CHEBI:58210"/>
    </ligand>
</feature>
<dbReference type="GO" id="GO:0016491">
    <property type="term" value="F:oxidoreductase activity"/>
    <property type="evidence" value="ECO:0007669"/>
    <property type="project" value="UniProtKB-KW"/>
</dbReference>
<dbReference type="EC" id="1.7.1.17" evidence="6"/>
<feature type="binding site" evidence="6">
    <location>
        <begin position="99"/>
        <end position="102"/>
    </location>
    <ligand>
        <name>FMN</name>
        <dbReference type="ChEBI" id="CHEBI:58210"/>
    </ligand>
</feature>
<sequence length="212" mass="23965">MTKVLYITANPKPIETSFGLQVGEHFIENLHRKHPDVEIERVNLYEDSIPLIDGVVLSAWEKAASGLPFNENEQAAVNRMEEILEQFISADAYVFVTPMWNLSFPPMLKAYIDNIVIARRTFEYTPEGPKGLMTNKKVLHIQSRGGIYSEGPAVEMEFTNKYLQTVLAFIGITDFEHLFVEGMNAFPDKAEAILDEAKIKAEKAADSFIKHT</sequence>
<dbReference type="RefSeq" id="WP_205004057.1">
    <property type="nucleotide sequence ID" value="NZ_JAFBER010000016.1"/>
</dbReference>
<comment type="function">
    <text evidence="6">Quinone reductase that provides resistance to thiol-specific stress caused by electrophilic quinones.</text>
</comment>
<keyword evidence="2 6" id="KW-0288">FMN</keyword>
<evidence type="ECO:0000256" key="5">
    <source>
        <dbReference type="ARBA" id="ARBA00048542"/>
    </source>
</evidence>
<comment type="subunit">
    <text evidence="6">Homodimer.</text>
</comment>
<feature type="domain" description="Flavodoxin-like fold" evidence="7">
    <location>
        <begin position="2"/>
        <end position="203"/>
    </location>
</feature>
<evidence type="ECO:0000313" key="9">
    <source>
        <dbReference type="Proteomes" id="UP000808914"/>
    </source>
</evidence>
<accession>A0ABS2Q1S6</accession>
<comment type="function">
    <text evidence="6">Also exhibits azoreductase activity. Catalyzes the reductive cleavage of the azo bond in aromatic azo compounds to the corresponding amines.</text>
</comment>
<proteinExistence type="inferred from homology"/>
<evidence type="ECO:0000256" key="4">
    <source>
        <dbReference type="ARBA" id="ARBA00023027"/>
    </source>
</evidence>
<dbReference type="Pfam" id="PF02525">
    <property type="entry name" value="Flavodoxin_2"/>
    <property type="match status" value="1"/>
</dbReference>
<keyword evidence="3 6" id="KW-0560">Oxidoreductase</keyword>
<comment type="catalytic activity">
    <reaction evidence="6">
        <text>2 a quinone + NADH + H(+) = 2 a 1,4-benzosemiquinone + NAD(+)</text>
        <dbReference type="Rhea" id="RHEA:65952"/>
        <dbReference type="ChEBI" id="CHEBI:15378"/>
        <dbReference type="ChEBI" id="CHEBI:57540"/>
        <dbReference type="ChEBI" id="CHEBI:57945"/>
        <dbReference type="ChEBI" id="CHEBI:132124"/>
        <dbReference type="ChEBI" id="CHEBI:134225"/>
    </reaction>
</comment>
<dbReference type="InterPro" id="IPR003680">
    <property type="entry name" value="Flavodoxin_fold"/>
</dbReference>
<keyword evidence="9" id="KW-1185">Reference proteome</keyword>
<dbReference type="EC" id="1.6.5.-" evidence="6"/>
<protein>
    <recommendedName>
        <fullName evidence="6">FMN dependent NADH:quinone oxidoreductase</fullName>
        <ecNumber evidence="6">1.6.5.-</ecNumber>
    </recommendedName>
    <alternativeName>
        <fullName evidence="6">Azo-dye reductase</fullName>
    </alternativeName>
    <alternativeName>
        <fullName evidence="6">FMN-dependent NADH-azo compound oxidoreductase</fullName>
    </alternativeName>
    <alternativeName>
        <fullName evidence="6">FMN-dependent NADH-azoreductase</fullName>
        <ecNumber evidence="6">1.7.1.17</ecNumber>
    </alternativeName>
</protein>
<comment type="caution">
    <text evidence="6">Lacks conserved residue(s) required for the propagation of feature annotation.</text>
</comment>
<comment type="cofactor">
    <cofactor evidence="6">
        <name>FMN</name>
        <dbReference type="ChEBI" id="CHEBI:58210"/>
    </cofactor>
    <text evidence="6">Binds 1 FMN per subunit.</text>
</comment>
<evidence type="ECO:0000313" key="8">
    <source>
        <dbReference type="EMBL" id="MBM7646163.1"/>
    </source>
</evidence>
<reference evidence="8 9" key="1">
    <citation type="submission" date="2021-01" db="EMBL/GenBank/DDBJ databases">
        <title>Genomic Encyclopedia of Type Strains, Phase IV (KMG-IV): sequencing the most valuable type-strain genomes for metagenomic binning, comparative biology and taxonomic classification.</title>
        <authorList>
            <person name="Goeker M."/>
        </authorList>
    </citation>
    <scope>NUCLEOTIDE SEQUENCE [LARGE SCALE GENOMIC DNA]</scope>
    <source>
        <strain evidence="8 9">DSM 28236</strain>
    </source>
</reference>
<organism evidence="8 9">
    <name type="scientific">Scopulibacillus daqui</name>
    <dbReference type="NCBI Taxonomy" id="1469162"/>
    <lineage>
        <taxon>Bacteria</taxon>
        <taxon>Bacillati</taxon>
        <taxon>Bacillota</taxon>
        <taxon>Bacilli</taxon>
        <taxon>Bacillales</taxon>
        <taxon>Sporolactobacillaceae</taxon>
        <taxon>Scopulibacillus</taxon>
    </lineage>
</organism>
<dbReference type="InterPro" id="IPR050104">
    <property type="entry name" value="FMN-dep_NADH:Q_OxRdtase_AzoR1"/>
</dbReference>
<dbReference type="Proteomes" id="UP000808914">
    <property type="component" value="Unassembled WGS sequence"/>
</dbReference>
<dbReference type="EMBL" id="JAFBER010000016">
    <property type="protein sequence ID" value="MBM7646163.1"/>
    <property type="molecule type" value="Genomic_DNA"/>
</dbReference>
<keyword evidence="4 6" id="KW-0520">NAD</keyword>
<gene>
    <name evidence="6" type="primary">azoR</name>
    <name evidence="8" type="ORF">JOD45_002389</name>
</gene>
<dbReference type="NCBIfam" id="NF010075">
    <property type="entry name" value="PRK13556.1"/>
    <property type="match status" value="1"/>
</dbReference>
<dbReference type="Gene3D" id="3.40.50.360">
    <property type="match status" value="1"/>
</dbReference>